<protein>
    <recommendedName>
        <fullName evidence="4">Secreted protein</fullName>
    </recommendedName>
</protein>
<proteinExistence type="predicted"/>
<name>A0A378TPU5_9MYCO</name>
<reference evidence="2 3" key="1">
    <citation type="submission" date="2018-06" db="EMBL/GenBank/DDBJ databases">
        <authorList>
            <consortium name="Pathogen Informatics"/>
            <person name="Doyle S."/>
        </authorList>
    </citation>
    <scope>NUCLEOTIDE SEQUENCE [LARGE SCALE GENOMIC DNA]</scope>
    <source>
        <strain evidence="2 3">NCTC10821</strain>
    </source>
</reference>
<dbReference type="AlphaFoldDB" id="A0A378TPU5"/>
<evidence type="ECO:0000313" key="3">
    <source>
        <dbReference type="Proteomes" id="UP000254978"/>
    </source>
</evidence>
<dbReference type="OrthoDB" id="4730647at2"/>
<dbReference type="RefSeq" id="WP_115281263.1">
    <property type="nucleotide sequence ID" value="NZ_AP022600.1"/>
</dbReference>
<evidence type="ECO:0008006" key="4">
    <source>
        <dbReference type="Google" id="ProtNLM"/>
    </source>
</evidence>
<evidence type="ECO:0000256" key="1">
    <source>
        <dbReference type="SAM" id="SignalP"/>
    </source>
</evidence>
<organism evidence="2 3">
    <name type="scientific">Mycolicibacterium tokaiense</name>
    <dbReference type="NCBI Taxonomy" id="39695"/>
    <lineage>
        <taxon>Bacteria</taxon>
        <taxon>Bacillati</taxon>
        <taxon>Actinomycetota</taxon>
        <taxon>Actinomycetes</taxon>
        <taxon>Mycobacteriales</taxon>
        <taxon>Mycobacteriaceae</taxon>
        <taxon>Mycolicibacterium</taxon>
    </lineage>
</organism>
<dbReference type="Proteomes" id="UP000254978">
    <property type="component" value="Unassembled WGS sequence"/>
</dbReference>
<dbReference type="EMBL" id="UGQT01000001">
    <property type="protein sequence ID" value="STZ62594.1"/>
    <property type="molecule type" value="Genomic_DNA"/>
</dbReference>
<keyword evidence="1" id="KW-0732">Signal</keyword>
<feature type="chain" id="PRO_5016837836" description="Secreted protein" evidence="1">
    <location>
        <begin position="25"/>
        <end position="130"/>
    </location>
</feature>
<gene>
    <name evidence="2" type="ORF">NCTC10821_06163</name>
</gene>
<evidence type="ECO:0000313" key="2">
    <source>
        <dbReference type="EMBL" id="STZ62594.1"/>
    </source>
</evidence>
<sequence>MMRRGAAVAAVLAAGMFSGVPAAAQPAAPTECAYTLSAPYVVDVAGTPMVTATMQPAACPAAVTTVLQACLSTPGKVGRCNNSNGNVTAQVYLSPYVPGLTYTVSGRGCAATTTPPTSFCSSLGPKSAVL</sequence>
<keyword evidence="3" id="KW-1185">Reference proteome</keyword>
<feature type="signal peptide" evidence="1">
    <location>
        <begin position="1"/>
        <end position="24"/>
    </location>
</feature>
<accession>A0A378TPU5</accession>